<sequence length="71" mass="7763">MGAAPTLQRWEALRTTPHHVQVQGLDVDDLTLVDIDVGGLHSTSLTARWTVGEENTEDSDTFLAAEHIPLL</sequence>
<dbReference type="EMBL" id="JAAMPC010000017">
    <property type="protein sequence ID" value="KAG2247309.1"/>
    <property type="molecule type" value="Genomic_DNA"/>
</dbReference>
<evidence type="ECO:0000313" key="3">
    <source>
        <dbReference type="Proteomes" id="UP000886595"/>
    </source>
</evidence>
<name>A0A8X7PAR4_BRACI</name>
<gene>
    <name evidence="1" type="ORF">Bca52824_086936</name>
    <name evidence="2" type="ORF">Bca52824_086937</name>
</gene>
<evidence type="ECO:0000313" key="1">
    <source>
        <dbReference type="EMBL" id="KAG2247308.1"/>
    </source>
</evidence>
<evidence type="ECO:0000313" key="2">
    <source>
        <dbReference type="EMBL" id="KAG2247309.1"/>
    </source>
</evidence>
<comment type="caution">
    <text evidence="1">The sequence shown here is derived from an EMBL/GenBank/DDBJ whole genome shotgun (WGS) entry which is preliminary data.</text>
</comment>
<accession>A0A8X7PAR4</accession>
<dbReference type="AlphaFoldDB" id="A0A8X7PAR4"/>
<reference evidence="1 3" key="1">
    <citation type="submission" date="2020-02" db="EMBL/GenBank/DDBJ databases">
        <authorList>
            <person name="Ma Q."/>
            <person name="Huang Y."/>
            <person name="Song X."/>
            <person name="Pei D."/>
        </authorList>
    </citation>
    <scope>NUCLEOTIDE SEQUENCE [LARGE SCALE GENOMIC DNA]</scope>
    <source>
        <strain evidence="1">Sxm20200214</strain>
        <tissue evidence="1">Leaf</tissue>
    </source>
</reference>
<organism evidence="1 3">
    <name type="scientific">Brassica carinata</name>
    <name type="common">Ethiopian mustard</name>
    <name type="synonym">Abyssinian cabbage</name>
    <dbReference type="NCBI Taxonomy" id="52824"/>
    <lineage>
        <taxon>Eukaryota</taxon>
        <taxon>Viridiplantae</taxon>
        <taxon>Streptophyta</taxon>
        <taxon>Embryophyta</taxon>
        <taxon>Tracheophyta</taxon>
        <taxon>Spermatophyta</taxon>
        <taxon>Magnoliopsida</taxon>
        <taxon>eudicotyledons</taxon>
        <taxon>Gunneridae</taxon>
        <taxon>Pentapetalae</taxon>
        <taxon>rosids</taxon>
        <taxon>malvids</taxon>
        <taxon>Brassicales</taxon>
        <taxon>Brassicaceae</taxon>
        <taxon>Brassiceae</taxon>
        <taxon>Brassica</taxon>
    </lineage>
</organism>
<keyword evidence="3" id="KW-1185">Reference proteome</keyword>
<dbReference type="EMBL" id="JAAMPC010000017">
    <property type="protein sequence ID" value="KAG2247308.1"/>
    <property type="molecule type" value="Genomic_DNA"/>
</dbReference>
<dbReference type="Proteomes" id="UP000886595">
    <property type="component" value="Unassembled WGS sequence"/>
</dbReference>
<proteinExistence type="predicted"/>
<protein>
    <submittedName>
        <fullName evidence="1">Uncharacterized protein</fullName>
    </submittedName>
</protein>